<evidence type="ECO:0000256" key="1">
    <source>
        <dbReference type="SAM" id="MobiDB-lite"/>
    </source>
</evidence>
<sequence>MSSHPESDLMHESTYEMLSDSMILSDDEDQSSVASLDDHSGEDEFSVGDSDDLVEFDDSDSSSPHEGAGIPSFGGLDEHEHTLTNIDELRQGHGSYDLVFDEPTADAQTSVSKVIREISNQNHVTNVVTALHLRTEGQELPESLRITAKQTMGPETLKVDGPFRLMIVGSSMPMESIIEKIGGALAVTALDSSTSSIDDEQRASRFNIVPVSSFCTDNSPEVELIESFGLEMEVDVCSTATCIKGERNTETYSLTMVSNKTVVYKFEAGQPPIVEPRSYKLPHFAVVYCSESDDAAIKQTRLHARSFLRKHEVPMVVITDSTSIDKALTEVHQIDHRTLHLCIESGDTQARPTVHKRLPVDLKTFASLDVRQMNRNLAVLTGLYEKQEPTDRESESMEPSTIFEKKADMEKGIWSLWFDRLSNLEIGGFFGVLGWLLAFTVFVTAIIGNSYLKAPQERAVASVSTSQNSIPSIFSPAPKKAVTPSSKSSINFPNDISSVLTGSGSTSTSTSSAASCSAKPEWNTLLLDAAGLSGNESQDFKLHIIGEQHILLRPPHKFSVMKKTPQFIIDVNRNEQFISSEVSKLFDGVYAIQIPKEDAWGVMNVTVSTKSKPIIKEVFELDFGTPWLKVTHWKDLASHAKLSMADTVRKYQHAAVGGSEYVKQAVIGKAKAAQNIQLPAIHIPPVVDKVTVNKAQGNAAKIWSGIRGKFTNIGSRSQDEQQ</sequence>
<keyword evidence="2" id="KW-1133">Transmembrane helix</keyword>
<evidence type="ECO:0000313" key="3">
    <source>
        <dbReference type="EMBL" id="RPA80728.1"/>
    </source>
</evidence>
<protein>
    <submittedName>
        <fullName evidence="3">Uncharacterized protein</fullName>
    </submittedName>
</protein>
<accession>A0A3N4I7V6</accession>
<dbReference type="Proteomes" id="UP000275078">
    <property type="component" value="Unassembled WGS sequence"/>
</dbReference>
<dbReference type="AlphaFoldDB" id="A0A3N4I7V6"/>
<organism evidence="3 4">
    <name type="scientific">Ascobolus immersus RN42</name>
    <dbReference type="NCBI Taxonomy" id="1160509"/>
    <lineage>
        <taxon>Eukaryota</taxon>
        <taxon>Fungi</taxon>
        <taxon>Dikarya</taxon>
        <taxon>Ascomycota</taxon>
        <taxon>Pezizomycotina</taxon>
        <taxon>Pezizomycetes</taxon>
        <taxon>Pezizales</taxon>
        <taxon>Ascobolaceae</taxon>
        <taxon>Ascobolus</taxon>
    </lineage>
</organism>
<feature type="transmembrane region" description="Helical" evidence="2">
    <location>
        <begin position="426"/>
        <end position="448"/>
    </location>
</feature>
<proteinExistence type="predicted"/>
<dbReference type="OrthoDB" id="439943at2759"/>
<evidence type="ECO:0000256" key="2">
    <source>
        <dbReference type="SAM" id="Phobius"/>
    </source>
</evidence>
<feature type="compositionally biased region" description="Acidic residues" evidence="1">
    <location>
        <begin position="40"/>
        <end position="60"/>
    </location>
</feature>
<evidence type="ECO:0000313" key="4">
    <source>
        <dbReference type="Proteomes" id="UP000275078"/>
    </source>
</evidence>
<feature type="region of interest" description="Disordered" evidence="1">
    <location>
        <begin position="1"/>
        <end position="78"/>
    </location>
</feature>
<reference evidence="3 4" key="1">
    <citation type="journal article" date="2018" name="Nat. Ecol. Evol.">
        <title>Pezizomycetes genomes reveal the molecular basis of ectomycorrhizal truffle lifestyle.</title>
        <authorList>
            <person name="Murat C."/>
            <person name="Payen T."/>
            <person name="Noel B."/>
            <person name="Kuo A."/>
            <person name="Morin E."/>
            <person name="Chen J."/>
            <person name="Kohler A."/>
            <person name="Krizsan K."/>
            <person name="Balestrini R."/>
            <person name="Da Silva C."/>
            <person name="Montanini B."/>
            <person name="Hainaut M."/>
            <person name="Levati E."/>
            <person name="Barry K.W."/>
            <person name="Belfiori B."/>
            <person name="Cichocki N."/>
            <person name="Clum A."/>
            <person name="Dockter R.B."/>
            <person name="Fauchery L."/>
            <person name="Guy J."/>
            <person name="Iotti M."/>
            <person name="Le Tacon F."/>
            <person name="Lindquist E.A."/>
            <person name="Lipzen A."/>
            <person name="Malagnac F."/>
            <person name="Mello A."/>
            <person name="Molinier V."/>
            <person name="Miyauchi S."/>
            <person name="Poulain J."/>
            <person name="Riccioni C."/>
            <person name="Rubini A."/>
            <person name="Sitrit Y."/>
            <person name="Splivallo R."/>
            <person name="Traeger S."/>
            <person name="Wang M."/>
            <person name="Zifcakova L."/>
            <person name="Wipf D."/>
            <person name="Zambonelli A."/>
            <person name="Paolocci F."/>
            <person name="Nowrousian M."/>
            <person name="Ottonello S."/>
            <person name="Baldrian P."/>
            <person name="Spatafora J.W."/>
            <person name="Henrissat B."/>
            <person name="Nagy L.G."/>
            <person name="Aury J.M."/>
            <person name="Wincker P."/>
            <person name="Grigoriev I.V."/>
            <person name="Bonfante P."/>
            <person name="Martin F.M."/>
        </authorList>
    </citation>
    <scope>NUCLEOTIDE SEQUENCE [LARGE SCALE GENOMIC DNA]</scope>
    <source>
        <strain evidence="3 4">RN42</strain>
    </source>
</reference>
<keyword evidence="4" id="KW-1185">Reference proteome</keyword>
<dbReference type="STRING" id="1160509.A0A3N4I7V6"/>
<keyword evidence="2" id="KW-0472">Membrane</keyword>
<name>A0A3N4I7V6_ASCIM</name>
<dbReference type="EMBL" id="ML119685">
    <property type="protein sequence ID" value="RPA80728.1"/>
    <property type="molecule type" value="Genomic_DNA"/>
</dbReference>
<gene>
    <name evidence="3" type="ORF">BJ508DRAFT_125040</name>
</gene>
<keyword evidence="2" id="KW-0812">Transmembrane</keyword>
<feature type="compositionally biased region" description="Basic and acidic residues" evidence="1">
    <location>
        <begin position="1"/>
        <end position="14"/>
    </location>
</feature>